<dbReference type="GO" id="GO:0047661">
    <property type="term" value="F:amino-acid racemase activity"/>
    <property type="evidence" value="ECO:0007669"/>
    <property type="project" value="InterPro"/>
</dbReference>
<dbReference type="Gene3D" id="3.40.50.12500">
    <property type="match status" value="1"/>
</dbReference>
<keyword evidence="3" id="KW-1185">Reference proteome</keyword>
<dbReference type="InterPro" id="IPR053714">
    <property type="entry name" value="Iso_Racemase_Enz_sf"/>
</dbReference>
<dbReference type="PANTHER" id="PTHR28047">
    <property type="entry name" value="PROTEIN DCG1"/>
    <property type="match status" value="1"/>
</dbReference>
<dbReference type="OrthoDB" id="412018at2759"/>
<dbReference type="InParanoid" id="A0A136IS97"/>
<dbReference type="EMBL" id="KQ964261">
    <property type="protein sequence ID" value="KXJ87775.1"/>
    <property type="molecule type" value="Genomic_DNA"/>
</dbReference>
<dbReference type="STRING" id="196109.A0A136IS97"/>
<accession>A0A136IS97</accession>
<comment type="similarity">
    <text evidence="1">Belongs to the HyuE racemase family.</text>
</comment>
<evidence type="ECO:0008006" key="4">
    <source>
        <dbReference type="Google" id="ProtNLM"/>
    </source>
</evidence>
<dbReference type="InterPro" id="IPR052186">
    <property type="entry name" value="Hydantoin_racemase-like"/>
</dbReference>
<gene>
    <name evidence="2" type="ORF">Micbo1qcDRAFT_21689</name>
</gene>
<dbReference type="PANTHER" id="PTHR28047:SF5">
    <property type="entry name" value="PROTEIN DCG1"/>
    <property type="match status" value="1"/>
</dbReference>
<sequence length="284" mass="30279">MSVLEHVRGQSTRILVINPNSSRAMSKGTKHVIDSLDLPHSTQVDIYTAPSPASPGSIDDAEGIEASSKAVLGDSALISRLQNNEYDGVVIACYSVDPLVHELADAAAGQGSTAQMTTTEKKKKLVVTGIFEASILTALSLLPPSPHGEQPRKWGIVTTGAFWEEHLTHGVADFLGQSQQSRANAKFAGVHTTGLNAGDFHAGVPPEEVERRLKVATKKCLDGGRTHVVIMGCAGMAGLEGIIRAAAAEEYGDEFAYGQLHVLDAVRAGVMQIEQMIKHQRLLR</sequence>
<dbReference type="InterPro" id="IPR015942">
    <property type="entry name" value="Asp/Glu/hydantoin_racemase"/>
</dbReference>
<name>A0A136IS97_9PEZI</name>
<proteinExistence type="inferred from homology"/>
<dbReference type="Pfam" id="PF01177">
    <property type="entry name" value="Asp_Glu_race"/>
    <property type="match status" value="1"/>
</dbReference>
<dbReference type="FunCoup" id="A0A136IS97">
    <property type="interactions" value="34"/>
</dbReference>
<evidence type="ECO:0000313" key="3">
    <source>
        <dbReference type="Proteomes" id="UP000070501"/>
    </source>
</evidence>
<dbReference type="AlphaFoldDB" id="A0A136IS97"/>
<protein>
    <recommendedName>
        <fullName evidence="4">Asp/Glu/hydantoin racemase</fullName>
    </recommendedName>
</protein>
<organism evidence="2 3">
    <name type="scientific">Microdochium bolleyi</name>
    <dbReference type="NCBI Taxonomy" id="196109"/>
    <lineage>
        <taxon>Eukaryota</taxon>
        <taxon>Fungi</taxon>
        <taxon>Dikarya</taxon>
        <taxon>Ascomycota</taxon>
        <taxon>Pezizomycotina</taxon>
        <taxon>Sordariomycetes</taxon>
        <taxon>Xylariomycetidae</taxon>
        <taxon>Xylariales</taxon>
        <taxon>Microdochiaceae</taxon>
        <taxon>Microdochium</taxon>
    </lineage>
</organism>
<evidence type="ECO:0000313" key="2">
    <source>
        <dbReference type="EMBL" id="KXJ87775.1"/>
    </source>
</evidence>
<evidence type="ECO:0000256" key="1">
    <source>
        <dbReference type="ARBA" id="ARBA00038414"/>
    </source>
</evidence>
<dbReference type="Proteomes" id="UP000070501">
    <property type="component" value="Unassembled WGS sequence"/>
</dbReference>
<reference evidence="3" key="1">
    <citation type="submission" date="2016-02" db="EMBL/GenBank/DDBJ databases">
        <title>Draft genome sequence of Microdochium bolleyi, a fungal endophyte of beachgrass.</title>
        <authorList>
            <consortium name="DOE Joint Genome Institute"/>
            <person name="David A.S."/>
            <person name="May G."/>
            <person name="Haridas S."/>
            <person name="Lim J."/>
            <person name="Wang M."/>
            <person name="Labutti K."/>
            <person name="Lipzen A."/>
            <person name="Barry K."/>
            <person name="Grigoriev I.V."/>
        </authorList>
    </citation>
    <scope>NUCLEOTIDE SEQUENCE [LARGE SCALE GENOMIC DNA]</scope>
    <source>
        <strain evidence="3">J235TASD1</strain>
    </source>
</reference>